<accession>A0A8J8MQC9</accession>
<evidence type="ECO:0000313" key="4">
    <source>
        <dbReference type="Proteomes" id="UP000683246"/>
    </source>
</evidence>
<dbReference type="EMBL" id="CP058650">
    <property type="protein sequence ID" value="QUI25935.1"/>
    <property type="molecule type" value="Genomic_DNA"/>
</dbReference>
<feature type="signal peptide" evidence="1">
    <location>
        <begin position="1"/>
        <end position="23"/>
    </location>
</feature>
<name>A0A8J8MQC9_9FIRM</name>
<evidence type="ECO:0000256" key="1">
    <source>
        <dbReference type="SAM" id="SignalP"/>
    </source>
</evidence>
<geneLocation type="plasmid" evidence="3 4">
    <name>pVpro</name>
</geneLocation>
<dbReference type="InterPro" id="IPR012854">
    <property type="entry name" value="Cu_amine_oxidase-like_N"/>
</dbReference>
<keyword evidence="1" id="KW-0732">Signal</keyword>
<protein>
    <recommendedName>
        <fullName evidence="2">Copper amine oxidase-like N-terminal domain-containing protein</fullName>
    </recommendedName>
</protein>
<evidence type="ECO:0000313" key="3">
    <source>
        <dbReference type="EMBL" id="QUI25935.1"/>
    </source>
</evidence>
<dbReference type="RefSeq" id="WP_212698968.1">
    <property type="nucleotide sequence ID" value="NZ_CP058650.1"/>
</dbReference>
<keyword evidence="3" id="KW-0614">Plasmid</keyword>
<keyword evidence="4" id="KW-1185">Reference proteome</keyword>
<proteinExistence type="predicted"/>
<dbReference type="KEGG" id="vpy:HZI73_26340"/>
<sequence length="278" mass="31292">MQKKRIILSVVVLCFVFTIGVNAEQIMQHVQATINKEINITFDGESIKPKNQNNEEVPILIYNNSSYLPVRSVANLAGLEVNWNNDTKTIELVKDTVNMDNPSILDLAKKNLVKANFYGDIQSTKSVSGVTNSSTDLTMQDGTKLGAGIAIDANSTENDNIFDFREYDKEIYARFNSTTVILNENYSKLMCFVKVKDITDIAATKDYISTHISIYDIDNEVLIGFYDFTSHKLGLGEESEFIPLECDVKGVNRIAFISSDYMNFEESRVIIGDIKFEK</sequence>
<dbReference type="Proteomes" id="UP000683246">
    <property type="component" value="Plasmid pVpro"/>
</dbReference>
<gene>
    <name evidence="3" type="ORF">HZI73_26340</name>
</gene>
<feature type="domain" description="Copper amine oxidase-like N-terminal" evidence="2">
    <location>
        <begin position="34"/>
        <end position="91"/>
    </location>
</feature>
<dbReference type="Pfam" id="PF07833">
    <property type="entry name" value="Cu_amine_oxidN1"/>
    <property type="match status" value="1"/>
</dbReference>
<dbReference type="AlphaFoldDB" id="A0A8J8MQC9"/>
<reference evidence="3" key="1">
    <citation type="submission" date="2020-07" db="EMBL/GenBank/DDBJ databases">
        <title>Vallitalea pronyensis genome.</title>
        <authorList>
            <person name="Postec A."/>
        </authorList>
    </citation>
    <scope>NUCLEOTIDE SEQUENCE</scope>
    <source>
        <strain evidence="3">FatNI3</strain>
        <plasmid evidence="3">pVpro</plasmid>
    </source>
</reference>
<evidence type="ECO:0000259" key="2">
    <source>
        <dbReference type="Pfam" id="PF07833"/>
    </source>
</evidence>
<organism evidence="3 4">
    <name type="scientific">Vallitalea pronyensis</name>
    <dbReference type="NCBI Taxonomy" id="1348613"/>
    <lineage>
        <taxon>Bacteria</taxon>
        <taxon>Bacillati</taxon>
        <taxon>Bacillota</taxon>
        <taxon>Clostridia</taxon>
        <taxon>Lachnospirales</taxon>
        <taxon>Vallitaleaceae</taxon>
        <taxon>Vallitalea</taxon>
    </lineage>
</organism>
<feature type="chain" id="PRO_5035236826" description="Copper amine oxidase-like N-terminal domain-containing protein" evidence="1">
    <location>
        <begin position="24"/>
        <end position="278"/>
    </location>
</feature>